<proteinExistence type="inferred from homology"/>
<dbReference type="InterPro" id="IPR021410">
    <property type="entry name" value="FAF"/>
</dbReference>
<evidence type="ECO:0000256" key="1">
    <source>
        <dbReference type="ARBA" id="ARBA00008690"/>
    </source>
</evidence>
<dbReference type="OrthoDB" id="1303570at2759"/>
<dbReference type="EMBL" id="JADCNM010000072">
    <property type="protein sequence ID" value="KAG0451258.1"/>
    <property type="molecule type" value="Genomic_DNA"/>
</dbReference>
<evidence type="ECO:0000259" key="3">
    <source>
        <dbReference type="Pfam" id="PF11250"/>
    </source>
</evidence>
<feature type="region of interest" description="Disordered" evidence="2">
    <location>
        <begin position="223"/>
        <end position="246"/>
    </location>
</feature>
<dbReference type="Pfam" id="PF11250">
    <property type="entry name" value="FAF"/>
    <property type="match status" value="1"/>
</dbReference>
<feature type="domain" description="FAF" evidence="3">
    <location>
        <begin position="166"/>
        <end position="218"/>
    </location>
</feature>
<dbReference type="InterPro" id="IPR046431">
    <property type="entry name" value="FAF_dom"/>
</dbReference>
<evidence type="ECO:0000313" key="4">
    <source>
        <dbReference type="EMBL" id="KAG0451258.1"/>
    </source>
</evidence>
<protein>
    <recommendedName>
        <fullName evidence="3">FAF domain-containing protein</fullName>
    </recommendedName>
</protein>
<dbReference type="PANTHER" id="PTHR33155">
    <property type="entry name" value="FANTASTIC FOUR-LIKE PROTEIN (DUF3049)"/>
    <property type="match status" value="1"/>
</dbReference>
<dbReference type="Proteomes" id="UP000639772">
    <property type="component" value="Unassembled WGS sequence"/>
</dbReference>
<comment type="caution">
    <text evidence="4">The sequence shown here is derived from an EMBL/GenBank/DDBJ whole genome shotgun (WGS) entry which is preliminary data.</text>
</comment>
<gene>
    <name evidence="4" type="ORF">HPP92_026333</name>
</gene>
<reference evidence="4 5" key="1">
    <citation type="journal article" date="2020" name="Nat. Food">
        <title>A phased Vanilla planifolia genome enables genetic improvement of flavour and production.</title>
        <authorList>
            <person name="Hasing T."/>
            <person name="Tang H."/>
            <person name="Brym M."/>
            <person name="Khazi F."/>
            <person name="Huang T."/>
            <person name="Chambers A.H."/>
        </authorList>
    </citation>
    <scope>NUCLEOTIDE SEQUENCE [LARGE SCALE GENOMIC DNA]</scope>
    <source>
        <tissue evidence="4">Leaf</tissue>
    </source>
</reference>
<dbReference type="PANTHER" id="PTHR33155:SF3">
    <property type="entry name" value="PROTEIN FAF-LIKE, CHLOROPLASTIC"/>
    <property type="match status" value="1"/>
</dbReference>
<accession>A0A835PES7</accession>
<evidence type="ECO:0000313" key="5">
    <source>
        <dbReference type="Proteomes" id="UP000639772"/>
    </source>
</evidence>
<comment type="similarity">
    <text evidence="1">Belongs to the fantastic four family.</text>
</comment>
<dbReference type="AlphaFoldDB" id="A0A835PES7"/>
<feature type="compositionally biased region" description="Polar residues" evidence="2">
    <location>
        <begin position="317"/>
        <end position="336"/>
    </location>
</feature>
<feature type="region of interest" description="Disordered" evidence="2">
    <location>
        <begin position="308"/>
        <end position="337"/>
    </location>
</feature>
<name>A0A835PES7_VANPL</name>
<organism evidence="4 5">
    <name type="scientific">Vanilla planifolia</name>
    <name type="common">Vanilla</name>
    <dbReference type="NCBI Taxonomy" id="51239"/>
    <lineage>
        <taxon>Eukaryota</taxon>
        <taxon>Viridiplantae</taxon>
        <taxon>Streptophyta</taxon>
        <taxon>Embryophyta</taxon>
        <taxon>Tracheophyta</taxon>
        <taxon>Spermatophyta</taxon>
        <taxon>Magnoliopsida</taxon>
        <taxon>Liliopsida</taxon>
        <taxon>Asparagales</taxon>
        <taxon>Orchidaceae</taxon>
        <taxon>Vanilloideae</taxon>
        <taxon>Vanilleae</taxon>
        <taxon>Vanilla</taxon>
    </lineage>
</organism>
<evidence type="ECO:0000256" key="2">
    <source>
        <dbReference type="SAM" id="MobiDB-lite"/>
    </source>
</evidence>
<sequence length="428" mass="47339">MSAAVCRAVIQDNLGGLPGSRRYEMPETMAEVVKEAVEREEEETERFDIWSLIQIDKEKAPPPPLSYVHSLVRRSSSLMSQKSLETCTENLGSETGSDGFSSCDEWDSCFVRSFSSESETGDEVPEAEEVETDLEEETALERRGKKKLSLVNYHCSIGRRAPQRFFPPPLPSVSSRDGPCLKMRSHRCNGRLVMEAVPVPPRNYLHATRHGGRLLLSFVDTSTRTTSELGEEEEKAKTEEQQEEKEVVVSAEEEDVVVEEEVEVVDRGTIVEVKVSTQPQQVSGVTAAKVHRSSLVINKFVVGSPLTSFGEPDPETENGSPPNPASSVPLQSGKRPTTTAAAAAVAASSISTTSSTTEGFHYNYLDHHHDSRWGPLPLAAAAAADAKLLFTSRRRSREELLRDMRRCSELRRPLFIFEQPSCWIATSS</sequence>
<feature type="compositionally biased region" description="Basic and acidic residues" evidence="2">
    <location>
        <begin position="234"/>
        <end position="246"/>
    </location>
</feature>